<feature type="domain" description="CARDB" evidence="2">
    <location>
        <begin position="1079"/>
        <end position="1206"/>
    </location>
</feature>
<dbReference type="Proteomes" id="UP000321514">
    <property type="component" value="Unassembled WGS sequence"/>
</dbReference>
<feature type="domain" description="CARDB" evidence="2">
    <location>
        <begin position="294"/>
        <end position="415"/>
    </location>
</feature>
<name>A0A511SSQ3_MYXFU</name>
<feature type="domain" description="CARDB" evidence="2">
    <location>
        <begin position="821"/>
        <end position="942"/>
    </location>
</feature>
<feature type="domain" description="CARDB" evidence="2">
    <location>
        <begin position="34"/>
        <end position="154"/>
    </location>
</feature>
<dbReference type="InterPro" id="IPR013783">
    <property type="entry name" value="Ig-like_fold"/>
</dbReference>
<organism evidence="3 4">
    <name type="scientific">Myxococcus fulvus</name>
    <dbReference type="NCBI Taxonomy" id="33"/>
    <lineage>
        <taxon>Bacteria</taxon>
        <taxon>Pseudomonadati</taxon>
        <taxon>Myxococcota</taxon>
        <taxon>Myxococcia</taxon>
        <taxon>Myxococcales</taxon>
        <taxon>Cystobacterineae</taxon>
        <taxon>Myxococcaceae</taxon>
        <taxon>Myxococcus</taxon>
    </lineage>
</organism>
<dbReference type="Pfam" id="PF07705">
    <property type="entry name" value="CARDB"/>
    <property type="match status" value="9"/>
</dbReference>
<evidence type="ECO:0000313" key="3">
    <source>
        <dbReference type="EMBL" id="GEN04974.1"/>
    </source>
</evidence>
<feature type="domain" description="CARDB" evidence="2">
    <location>
        <begin position="424"/>
        <end position="547"/>
    </location>
</feature>
<feature type="domain" description="CARDB" evidence="2">
    <location>
        <begin position="691"/>
        <end position="813"/>
    </location>
</feature>
<reference evidence="3 4" key="1">
    <citation type="submission" date="2019-07" db="EMBL/GenBank/DDBJ databases">
        <title>Whole genome shotgun sequence of Myxococcus fulvus NBRC 100333.</title>
        <authorList>
            <person name="Hosoyama A."/>
            <person name="Uohara A."/>
            <person name="Ohji S."/>
            <person name="Ichikawa N."/>
        </authorList>
    </citation>
    <scope>NUCLEOTIDE SEQUENCE [LARGE SCALE GENOMIC DNA]</scope>
    <source>
        <strain evidence="3 4">NBRC 100333</strain>
    </source>
</reference>
<evidence type="ECO:0000313" key="4">
    <source>
        <dbReference type="Proteomes" id="UP000321514"/>
    </source>
</evidence>
<feature type="domain" description="CARDB" evidence="2">
    <location>
        <begin position="164"/>
        <end position="284"/>
    </location>
</feature>
<dbReference type="Gene3D" id="2.60.40.10">
    <property type="entry name" value="Immunoglobulins"/>
    <property type="match status" value="9"/>
</dbReference>
<evidence type="ECO:0000256" key="1">
    <source>
        <dbReference type="SAM" id="MobiDB-lite"/>
    </source>
</evidence>
<feature type="domain" description="CARDB" evidence="2">
    <location>
        <begin position="953"/>
        <end position="1069"/>
    </location>
</feature>
<dbReference type="AlphaFoldDB" id="A0A511SSQ3"/>
<dbReference type="RefSeq" id="WP_170300388.1">
    <property type="nucleotide sequence ID" value="NZ_BJXR01000002.1"/>
</dbReference>
<gene>
    <name evidence="3" type="ORF">MFU01_00110</name>
</gene>
<feature type="region of interest" description="Disordered" evidence="1">
    <location>
        <begin position="11"/>
        <end position="31"/>
    </location>
</feature>
<accession>A0A511SSQ3</accession>
<proteinExistence type="predicted"/>
<feature type="domain" description="CARDB" evidence="2">
    <location>
        <begin position="557"/>
        <end position="680"/>
    </location>
</feature>
<protein>
    <recommendedName>
        <fullName evidence="2">CARDB domain-containing protein</fullName>
    </recommendedName>
</protein>
<evidence type="ECO:0000259" key="2">
    <source>
        <dbReference type="Pfam" id="PF07705"/>
    </source>
</evidence>
<dbReference type="EMBL" id="BJXR01000002">
    <property type="protein sequence ID" value="GEN04974.1"/>
    <property type="molecule type" value="Genomic_DNA"/>
</dbReference>
<comment type="caution">
    <text evidence="3">The sequence shown here is derived from an EMBL/GenBank/DDBJ whole genome shotgun (WGS) entry which is preliminary data.</text>
</comment>
<sequence length="1213" mass="125267">MGLFIGVGTGCSGGEGASREPGVEAASSPLQTGPDLVIRELRVPASVRRGQDFNATVTVCNQGSVPVSGVRTRLFMSVDDVLTPSGPQAPPPDQLPVGDFSLSQTLTPGACVSREVSLSSSLPPLAQQDGAYYVGAIVDDPSSIQELREDNNSAVQRIGVGNLPDLVITELRAPVSVMAQQMFEVQARVCNQGTTASASTRVSFLLSVDDVLTPSGPGAPPQDQVVVGSLQLPWLEPGQCLARFSQVGSWLPPSGNGQGRYVLGAIVDDPASVQELREDNNTHASTVIGVGSRADLVVRELSSPASFTPGQSTPVRVTVCNQGTQSSGWARFGLYLSLDDVLTPMTPPGPAPVEQVQVGMGSFPSLAPGQCLTREENVWPTFPPAPTEATALYLGAIVDDASEVLELREDNNAFVKGLVGLGHRPDLVVTDVQVPPSLSQSQSFQATVTVCNQGTQSSNPVRAQLYLSTTPTLSPMPSGPAPLPPNQSPVGEVQVSSLVPGQCATRSLTGWPMVPPGATGPGPFYVGAAVDDVNQVLELREDNNTFVKGLVGVGNGPDLVITAMTAPPSLASGQPFQATVTVCNQGTQPSNPARAQVYLSMDTTLTRMTPWPGPSMPLDQTPQGEISVPSLSPGACLVREGAMPGAVIPPDGTGDGAYYLGAIVDDPASVQELREDNNAFILGRVGVGLMPDLVVTALGSPESLPTSGPTTVTVTMCNQGTRPSNSTQAQLFVSSDAVLSPMSSSPGPAPMDQVPVGSVSVPSLGAGQCTTRSIQVWASIPPDSQGDGVFFLGAIVDEPASVQELREDNNSFVKRVGVGQRPDLVITAMTAPRSVGVSLPLALSVNVCNRGTLSSPPSTARVYLSTDAVLTTTLPSAPPALDQVMLGSVDVPALAIGQCLSRSLTPNAWLPPEAQGDGAYYLGAIVDETNSVQELREDNNVFIHGLLGVGSRSDLVVTAMTAPASAQNGQSLSVTVTVCNHGTMPSPTSSVRLLLSVDDQLSASPLPSEEQQPLGNVDVPALAVNQCLQRSATVSATVPPGLQGWVFHLGAIVDAASQVQELREDNNTFVHGLIGIGARPDLVVSSLTGPVSAISGSRISATVRVCNQGTTASASSTVTFVVSLDTSLAPEAPVLPGGAPPLDQVPMGGANIPSLAPGACITQSVPNLQVSLPPDAQGAPGARFLGAYVDSFLAQQELREDNNTRTTPLTVTN</sequence>
<dbReference type="InterPro" id="IPR011635">
    <property type="entry name" value="CARDB"/>
</dbReference>
<dbReference type="STRING" id="1334629.MFUL124B02_08295"/>